<evidence type="ECO:0000256" key="5">
    <source>
        <dbReference type="ARBA" id="ARBA00023163"/>
    </source>
</evidence>
<keyword evidence="9" id="KW-1185">Reference proteome</keyword>
<dbReference type="InterPro" id="IPR036388">
    <property type="entry name" value="WH-like_DNA-bd_sf"/>
</dbReference>
<evidence type="ECO:0000256" key="4">
    <source>
        <dbReference type="ARBA" id="ARBA00023125"/>
    </source>
</evidence>
<keyword evidence="4" id="KW-0238">DNA-binding</keyword>
<dbReference type="InterPro" id="IPR014284">
    <property type="entry name" value="RNA_pol_sigma-70_dom"/>
</dbReference>
<dbReference type="GO" id="GO:0003677">
    <property type="term" value="F:DNA binding"/>
    <property type="evidence" value="ECO:0007669"/>
    <property type="project" value="UniProtKB-KW"/>
</dbReference>
<feature type="domain" description="RNA polymerase sigma factor 70 region 4 type 2" evidence="7">
    <location>
        <begin position="106"/>
        <end position="158"/>
    </location>
</feature>
<evidence type="ECO:0000256" key="1">
    <source>
        <dbReference type="ARBA" id="ARBA00010641"/>
    </source>
</evidence>
<gene>
    <name evidence="8" type="ORF">JGI1_00587</name>
</gene>
<dbReference type="CDD" id="cd06171">
    <property type="entry name" value="Sigma70_r4"/>
    <property type="match status" value="1"/>
</dbReference>
<dbReference type="RefSeq" id="WP_140944378.1">
    <property type="nucleotide sequence ID" value="NZ_FAOO01000003.1"/>
</dbReference>
<dbReference type="Proteomes" id="UP000320623">
    <property type="component" value="Unassembled WGS sequence"/>
</dbReference>
<dbReference type="OrthoDB" id="9785675at2"/>
<evidence type="ECO:0000313" key="8">
    <source>
        <dbReference type="EMBL" id="CUU02800.1"/>
    </source>
</evidence>
<dbReference type="InterPro" id="IPR039425">
    <property type="entry name" value="RNA_pol_sigma-70-like"/>
</dbReference>
<feature type="domain" description="RNA polymerase sigma-70 region 2" evidence="6">
    <location>
        <begin position="13"/>
        <end position="74"/>
    </location>
</feature>
<dbReference type="SUPFAM" id="SSF88946">
    <property type="entry name" value="Sigma2 domain of RNA polymerase sigma factors"/>
    <property type="match status" value="1"/>
</dbReference>
<dbReference type="Gene3D" id="1.10.10.10">
    <property type="entry name" value="Winged helix-like DNA-binding domain superfamily/Winged helix DNA-binding domain"/>
    <property type="match status" value="1"/>
</dbReference>
<dbReference type="SUPFAM" id="SSF88659">
    <property type="entry name" value="Sigma3 and sigma4 domains of RNA polymerase sigma factors"/>
    <property type="match status" value="1"/>
</dbReference>
<dbReference type="PANTHER" id="PTHR43133:SF8">
    <property type="entry name" value="RNA POLYMERASE SIGMA FACTOR HI_1459-RELATED"/>
    <property type="match status" value="1"/>
</dbReference>
<name>A0A0S4MUZ9_9BACT</name>
<reference evidence="9" key="1">
    <citation type="submission" date="2015-11" db="EMBL/GenBank/DDBJ databases">
        <authorList>
            <person name="Varghese N."/>
        </authorList>
    </citation>
    <scope>NUCLEOTIDE SEQUENCE [LARGE SCALE GENOMIC DNA]</scope>
</reference>
<evidence type="ECO:0000259" key="7">
    <source>
        <dbReference type="Pfam" id="PF08281"/>
    </source>
</evidence>
<evidence type="ECO:0000259" key="6">
    <source>
        <dbReference type="Pfam" id="PF04542"/>
    </source>
</evidence>
<protein>
    <submittedName>
        <fullName evidence="8">RNA polymerase sigma-70 factor, ECF subfamily</fullName>
    </submittedName>
</protein>
<dbReference type="InterPro" id="IPR007627">
    <property type="entry name" value="RNA_pol_sigma70_r2"/>
</dbReference>
<keyword evidence="2" id="KW-0805">Transcription regulation</keyword>
<accession>A0A0S4MUZ9</accession>
<dbReference type="Gene3D" id="1.10.1740.10">
    <property type="match status" value="1"/>
</dbReference>
<evidence type="ECO:0000256" key="2">
    <source>
        <dbReference type="ARBA" id="ARBA00023015"/>
    </source>
</evidence>
<keyword evidence="5" id="KW-0804">Transcription</keyword>
<dbReference type="InterPro" id="IPR013249">
    <property type="entry name" value="RNA_pol_sigma70_r4_t2"/>
</dbReference>
<evidence type="ECO:0000256" key="3">
    <source>
        <dbReference type="ARBA" id="ARBA00023082"/>
    </source>
</evidence>
<dbReference type="GO" id="GO:0006352">
    <property type="term" value="P:DNA-templated transcription initiation"/>
    <property type="evidence" value="ECO:0007669"/>
    <property type="project" value="InterPro"/>
</dbReference>
<dbReference type="Pfam" id="PF04542">
    <property type="entry name" value="Sigma70_r2"/>
    <property type="match status" value="1"/>
</dbReference>
<dbReference type="NCBIfam" id="TIGR02937">
    <property type="entry name" value="sigma70-ECF"/>
    <property type="match status" value="1"/>
</dbReference>
<dbReference type="PANTHER" id="PTHR43133">
    <property type="entry name" value="RNA POLYMERASE ECF-TYPE SIGMA FACTO"/>
    <property type="match status" value="1"/>
</dbReference>
<dbReference type="GO" id="GO:0016987">
    <property type="term" value="F:sigma factor activity"/>
    <property type="evidence" value="ECO:0007669"/>
    <property type="project" value="UniProtKB-KW"/>
</dbReference>
<sequence>MLEKLKKEIIDTLDSLLRYALLVTGNEEEAKDLVQETCYRALKNLNSLDETSNVKAWLFTIMRNIWLNQKKRQQISPVQIDEAIENKSDDWNINPEELLINNEMRQTLLKALENLPDVYREILILRYFEDFSYSEISKILGCPLGTVMSRLNRAREKLKENFLKIYEKKENDRS</sequence>
<dbReference type="Pfam" id="PF08281">
    <property type="entry name" value="Sigma70_r4_2"/>
    <property type="match status" value="1"/>
</dbReference>
<dbReference type="STRING" id="1643428.GCA_001442855_00572"/>
<keyword evidence="3" id="KW-0731">Sigma factor</keyword>
<dbReference type="AlphaFoldDB" id="A0A0S4MUZ9"/>
<organism evidence="8 9">
    <name type="scientific">Candidatus Thermokryptus mobilis</name>
    <dbReference type="NCBI Taxonomy" id="1643428"/>
    <lineage>
        <taxon>Bacteria</taxon>
        <taxon>Pseudomonadati</taxon>
        <taxon>Candidatus Kryptoniota</taxon>
        <taxon>Candidatus Thermokryptus</taxon>
    </lineage>
</organism>
<proteinExistence type="inferred from homology"/>
<dbReference type="InterPro" id="IPR013324">
    <property type="entry name" value="RNA_pol_sigma_r3/r4-like"/>
</dbReference>
<dbReference type="InterPro" id="IPR013325">
    <property type="entry name" value="RNA_pol_sigma_r2"/>
</dbReference>
<comment type="similarity">
    <text evidence="1">Belongs to the sigma-70 factor family. ECF subfamily.</text>
</comment>
<evidence type="ECO:0000313" key="9">
    <source>
        <dbReference type="Proteomes" id="UP000320623"/>
    </source>
</evidence>
<dbReference type="EMBL" id="FAOO01000003">
    <property type="protein sequence ID" value="CUU02800.1"/>
    <property type="molecule type" value="Genomic_DNA"/>
</dbReference>